<proteinExistence type="inferred from homology"/>
<evidence type="ECO:0000256" key="4">
    <source>
        <dbReference type="RuleBase" id="RU003560"/>
    </source>
</evidence>
<comment type="similarity">
    <text evidence="2 4">Belongs to the class-III pyridoxal-phosphate-dependent aminotransferase family.</text>
</comment>
<dbReference type="CDD" id="cd00610">
    <property type="entry name" value="OAT_like"/>
    <property type="match status" value="1"/>
</dbReference>
<dbReference type="SUPFAM" id="SSF53383">
    <property type="entry name" value="PLP-dependent transferases"/>
    <property type="match status" value="1"/>
</dbReference>
<dbReference type="InterPro" id="IPR015421">
    <property type="entry name" value="PyrdxlP-dep_Trfase_major"/>
</dbReference>
<accession>A0ABN1E9I8</accession>
<gene>
    <name evidence="5" type="ORF">GCM10008942_07860</name>
</gene>
<dbReference type="RefSeq" id="WP_166932204.1">
    <property type="nucleotide sequence ID" value="NZ_BAAADD010000002.1"/>
</dbReference>
<dbReference type="InterPro" id="IPR049704">
    <property type="entry name" value="Aminotrans_3_PPA_site"/>
</dbReference>
<dbReference type="InterPro" id="IPR015424">
    <property type="entry name" value="PyrdxlP-dep_Trfase"/>
</dbReference>
<dbReference type="PANTHER" id="PTHR43094:SF1">
    <property type="entry name" value="AMINOTRANSFERASE CLASS-III"/>
    <property type="match status" value="1"/>
</dbReference>
<dbReference type="EMBL" id="BAAADD010000002">
    <property type="protein sequence ID" value="GAA0561845.1"/>
    <property type="molecule type" value="Genomic_DNA"/>
</dbReference>
<comment type="caution">
    <text evidence="5">The sequence shown here is derived from an EMBL/GenBank/DDBJ whole genome shotgun (WGS) entry which is preliminary data.</text>
</comment>
<dbReference type="PROSITE" id="PS00600">
    <property type="entry name" value="AA_TRANSFER_CLASS_3"/>
    <property type="match status" value="1"/>
</dbReference>
<name>A0ABN1E9I8_9PROT</name>
<keyword evidence="5" id="KW-0032">Aminotransferase</keyword>
<dbReference type="Pfam" id="PF00202">
    <property type="entry name" value="Aminotran_3"/>
    <property type="match status" value="1"/>
</dbReference>
<dbReference type="PIRSF" id="PIRSF000521">
    <property type="entry name" value="Transaminase_4ab_Lys_Orn"/>
    <property type="match status" value="1"/>
</dbReference>
<comment type="cofactor">
    <cofactor evidence="1">
        <name>pyridoxal 5'-phosphate</name>
        <dbReference type="ChEBI" id="CHEBI:597326"/>
    </cofactor>
</comment>
<keyword evidence="6" id="KW-1185">Reference proteome</keyword>
<evidence type="ECO:0000313" key="5">
    <source>
        <dbReference type="EMBL" id="GAA0561845.1"/>
    </source>
</evidence>
<sequence>MPYPNNAEPATEFDRLVAIDHQHILHPQHHPSEHEKPLLWTKGEGIYLINDAGERFIDGLSGMWNVSLGHGRRELIEAATRQLETLDFATAYAGSSHRPVIELSELLSGVVYPSIKAFYFTSGGGEATDTSIRTARYFWRAQGRLEKSKIIARKLSYHGSTVGSASATGVDEFSDGFGPRLPGFLHIESPYPYRFVNPNPLKTQGQAAADLLEEAILREGPETVAAFIAEPVQGGGGGILVPQDDYFPRIRAICDRYDVLLIADDVITGFGRTGRWFGLEHWGVNPDIVQFAKGITSGYVPLGGIGVSARIKGVLDHAEPAKRWWHGYTYSGHPVGCAVAIATIGVLKKEGLIERTEKVGTAFLRRLQAELADNPNIGDVRGQGLLAGIEFVEDRATKRTFPGAANVGPRIKAELLRRGLCTRVLSDVVCLAPPLTATEDELDRIASIVIDTLSQPFDRFKA</sequence>
<dbReference type="Proteomes" id="UP001499951">
    <property type="component" value="Unassembled WGS sequence"/>
</dbReference>
<keyword evidence="3 4" id="KW-0663">Pyridoxal phosphate</keyword>
<dbReference type="PANTHER" id="PTHR43094">
    <property type="entry name" value="AMINOTRANSFERASE"/>
    <property type="match status" value="1"/>
</dbReference>
<evidence type="ECO:0000313" key="6">
    <source>
        <dbReference type="Proteomes" id="UP001499951"/>
    </source>
</evidence>
<keyword evidence="5" id="KW-0808">Transferase</keyword>
<evidence type="ECO:0000256" key="2">
    <source>
        <dbReference type="ARBA" id="ARBA00008954"/>
    </source>
</evidence>
<reference evidence="5 6" key="1">
    <citation type="journal article" date="2019" name="Int. J. Syst. Evol. Microbiol.">
        <title>The Global Catalogue of Microorganisms (GCM) 10K type strain sequencing project: providing services to taxonomists for standard genome sequencing and annotation.</title>
        <authorList>
            <consortium name="The Broad Institute Genomics Platform"/>
            <consortium name="The Broad Institute Genome Sequencing Center for Infectious Disease"/>
            <person name="Wu L."/>
            <person name="Ma J."/>
        </authorList>
    </citation>
    <scope>NUCLEOTIDE SEQUENCE [LARGE SCALE GENOMIC DNA]</scope>
    <source>
        <strain evidence="5 6">JCM 15089</strain>
    </source>
</reference>
<dbReference type="InterPro" id="IPR005814">
    <property type="entry name" value="Aminotrans_3"/>
</dbReference>
<organism evidence="5 6">
    <name type="scientific">Rhizomicrobium electricum</name>
    <dbReference type="NCBI Taxonomy" id="480070"/>
    <lineage>
        <taxon>Bacteria</taxon>
        <taxon>Pseudomonadati</taxon>
        <taxon>Pseudomonadota</taxon>
        <taxon>Alphaproteobacteria</taxon>
        <taxon>Micropepsales</taxon>
        <taxon>Micropepsaceae</taxon>
        <taxon>Rhizomicrobium</taxon>
    </lineage>
</organism>
<dbReference type="Gene3D" id="3.90.1150.10">
    <property type="entry name" value="Aspartate Aminotransferase, domain 1"/>
    <property type="match status" value="1"/>
</dbReference>
<dbReference type="Gene3D" id="3.40.640.10">
    <property type="entry name" value="Type I PLP-dependent aspartate aminotransferase-like (Major domain)"/>
    <property type="match status" value="1"/>
</dbReference>
<protein>
    <submittedName>
        <fullName evidence="5">Aspartate aminotransferase family protein</fullName>
    </submittedName>
</protein>
<dbReference type="GO" id="GO:0008483">
    <property type="term" value="F:transaminase activity"/>
    <property type="evidence" value="ECO:0007669"/>
    <property type="project" value="UniProtKB-KW"/>
</dbReference>
<evidence type="ECO:0000256" key="1">
    <source>
        <dbReference type="ARBA" id="ARBA00001933"/>
    </source>
</evidence>
<dbReference type="InterPro" id="IPR015422">
    <property type="entry name" value="PyrdxlP-dep_Trfase_small"/>
</dbReference>
<evidence type="ECO:0000256" key="3">
    <source>
        <dbReference type="ARBA" id="ARBA00022898"/>
    </source>
</evidence>